<keyword evidence="4" id="KW-0274">FAD</keyword>
<name>A0A835UQZ9_VANPL</name>
<dbReference type="Proteomes" id="UP000636800">
    <property type="component" value="Unassembled WGS sequence"/>
</dbReference>
<comment type="cofactor">
    <cofactor evidence="1">
        <name>FAD</name>
        <dbReference type="ChEBI" id="CHEBI:57692"/>
    </cofactor>
</comment>
<evidence type="ECO:0000313" key="9">
    <source>
        <dbReference type="Proteomes" id="UP000636800"/>
    </source>
</evidence>
<protein>
    <recommendedName>
        <fullName evidence="7">FAD dependent oxidoreductase domain-containing protein</fullName>
    </recommendedName>
</protein>
<dbReference type="InterPro" id="IPR045170">
    <property type="entry name" value="MTOX"/>
</dbReference>
<dbReference type="AlphaFoldDB" id="A0A835UQZ9"/>
<dbReference type="PANTHER" id="PTHR10961">
    <property type="entry name" value="PEROXISOMAL SARCOSINE OXIDASE"/>
    <property type="match status" value="1"/>
</dbReference>
<evidence type="ECO:0000259" key="7">
    <source>
        <dbReference type="Pfam" id="PF01266"/>
    </source>
</evidence>
<evidence type="ECO:0000256" key="2">
    <source>
        <dbReference type="ARBA" id="ARBA00010989"/>
    </source>
</evidence>
<keyword evidence="3" id="KW-0285">Flavoprotein</keyword>
<dbReference type="GO" id="GO:0008115">
    <property type="term" value="F:sarcosine oxidase activity"/>
    <property type="evidence" value="ECO:0007669"/>
    <property type="project" value="TreeGrafter"/>
</dbReference>
<feature type="region of interest" description="Disordered" evidence="6">
    <location>
        <begin position="1"/>
        <end position="28"/>
    </location>
</feature>
<dbReference type="InterPro" id="IPR006076">
    <property type="entry name" value="FAD-dep_OxRdtase"/>
</dbReference>
<dbReference type="OrthoDB" id="2859658at2759"/>
<keyword evidence="5" id="KW-0560">Oxidoreductase</keyword>
<evidence type="ECO:0000256" key="1">
    <source>
        <dbReference type="ARBA" id="ARBA00001974"/>
    </source>
</evidence>
<dbReference type="EMBL" id="JADCNL010000008">
    <property type="protein sequence ID" value="KAG0470693.1"/>
    <property type="molecule type" value="Genomic_DNA"/>
</dbReference>
<feature type="compositionally biased region" description="Basic residues" evidence="6">
    <location>
        <begin position="8"/>
        <end position="24"/>
    </location>
</feature>
<proteinExistence type="inferred from homology"/>
<evidence type="ECO:0000313" key="8">
    <source>
        <dbReference type="EMBL" id="KAG0470693.1"/>
    </source>
</evidence>
<evidence type="ECO:0000256" key="3">
    <source>
        <dbReference type="ARBA" id="ARBA00022630"/>
    </source>
</evidence>
<sequence>MERNQGRTLRRQAVRSHHRRRRNHGSATAYEAAKLGKKVLLFEQFDLLHCLGSSHGESCTIRATYPESYYPPMVLESFRLWESAQSAAGYRVLVPTPQLDLGPGNNLSLQFSIRNCGPNFVDARVTGGKELPIQPLHTFIWYWKIKDGYKSAMSASAGFPTFASYGVPYIYGTPSMEFPGLIKIALHGGRACDPDRRDWSGDGGEMVRQVTDWIERVMPDRIVTSGGPVISQACMYSMTPDEDYVIDFIGGEFGNDVVVAGGFSGHGFKMGPLVGKILVEMAFDGEATTLTRIGVDVKALFGLGRFAENSKGNVKEFEDQVV</sequence>
<dbReference type="SUPFAM" id="SSF54373">
    <property type="entry name" value="FAD-linked reductases, C-terminal domain"/>
    <property type="match status" value="1"/>
</dbReference>
<comment type="caution">
    <text evidence="8">The sequence shown here is derived from an EMBL/GenBank/DDBJ whole genome shotgun (WGS) entry which is preliminary data.</text>
</comment>
<feature type="domain" description="FAD dependent oxidoreductase" evidence="7">
    <location>
        <begin position="128"/>
        <end position="281"/>
    </location>
</feature>
<comment type="similarity">
    <text evidence="2">Belongs to the MSOX/MTOX family.</text>
</comment>
<evidence type="ECO:0000256" key="4">
    <source>
        <dbReference type="ARBA" id="ARBA00022827"/>
    </source>
</evidence>
<reference evidence="8 9" key="1">
    <citation type="journal article" date="2020" name="Nat. Food">
        <title>A phased Vanilla planifolia genome enables genetic improvement of flavour and production.</title>
        <authorList>
            <person name="Hasing T."/>
            <person name="Tang H."/>
            <person name="Brym M."/>
            <person name="Khazi F."/>
            <person name="Huang T."/>
            <person name="Chambers A.H."/>
        </authorList>
    </citation>
    <scope>NUCLEOTIDE SEQUENCE [LARGE SCALE GENOMIC DNA]</scope>
    <source>
        <tissue evidence="8">Leaf</tissue>
    </source>
</reference>
<evidence type="ECO:0000256" key="6">
    <source>
        <dbReference type="SAM" id="MobiDB-lite"/>
    </source>
</evidence>
<dbReference type="Pfam" id="PF01266">
    <property type="entry name" value="DAO"/>
    <property type="match status" value="1"/>
</dbReference>
<dbReference type="SUPFAM" id="SSF51905">
    <property type="entry name" value="FAD/NAD(P)-binding domain"/>
    <property type="match status" value="1"/>
</dbReference>
<dbReference type="GO" id="GO:0050660">
    <property type="term" value="F:flavin adenine dinucleotide binding"/>
    <property type="evidence" value="ECO:0007669"/>
    <property type="project" value="InterPro"/>
</dbReference>
<accession>A0A835UQZ9</accession>
<keyword evidence="9" id="KW-1185">Reference proteome</keyword>
<gene>
    <name evidence="8" type="ORF">HPP92_017393</name>
</gene>
<dbReference type="InterPro" id="IPR036188">
    <property type="entry name" value="FAD/NAD-bd_sf"/>
</dbReference>
<organism evidence="8 9">
    <name type="scientific">Vanilla planifolia</name>
    <name type="common">Vanilla</name>
    <dbReference type="NCBI Taxonomy" id="51239"/>
    <lineage>
        <taxon>Eukaryota</taxon>
        <taxon>Viridiplantae</taxon>
        <taxon>Streptophyta</taxon>
        <taxon>Embryophyta</taxon>
        <taxon>Tracheophyta</taxon>
        <taxon>Spermatophyta</taxon>
        <taxon>Magnoliopsida</taxon>
        <taxon>Liliopsida</taxon>
        <taxon>Asparagales</taxon>
        <taxon>Orchidaceae</taxon>
        <taxon>Vanilloideae</taxon>
        <taxon>Vanilleae</taxon>
        <taxon>Vanilla</taxon>
    </lineage>
</organism>
<dbReference type="PANTHER" id="PTHR10961:SF7">
    <property type="entry name" value="FAD DEPENDENT OXIDOREDUCTASE DOMAIN-CONTAINING PROTEIN"/>
    <property type="match status" value="1"/>
</dbReference>
<evidence type="ECO:0000256" key="5">
    <source>
        <dbReference type="ARBA" id="ARBA00023002"/>
    </source>
</evidence>
<dbReference type="Gene3D" id="3.50.50.60">
    <property type="entry name" value="FAD/NAD(P)-binding domain"/>
    <property type="match status" value="2"/>
</dbReference>